<evidence type="ECO:0000256" key="10">
    <source>
        <dbReference type="SAM" id="SignalP"/>
    </source>
</evidence>
<evidence type="ECO:0000256" key="7">
    <source>
        <dbReference type="ARBA" id="ARBA00029656"/>
    </source>
</evidence>
<dbReference type="Gene3D" id="1.10.150.900">
    <property type="match status" value="1"/>
</dbReference>
<evidence type="ECO:0000256" key="9">
    <source>
        <dbReference type="PIRSR" id="PIRSR036696-2"/>
    </source>
</evidence>
<dbReference type="InterPro" id="IPR002933">
    <property type="entry name" value="Peptidase_M20"/>
</dbReference>
<dbReference type="FunFam" id="1.10.150.900:FF:000001">
    <property type="entry name" value="Aminoacylase-1, putative"/>
    <property type="match status" value="1"/>
</dbReference>
<dbReference type="FunFam" id="3.30.70.360:FF:000009">
    <property type="entry name" value="aminoacylase-1 isoform X1"/>
    <property type="match status" value="1"/>
</dbReference>
<evidence type="ECO:0000256" key="6">
    <source>
        <dbReference type="ARBA" id="ARBA00022833"/>
    </source>
</evidence>
<keyword evidence="12" id="KW-1185">Reference proteome</keyword>
<accession>A0A0D9X9N4</accession>
<evidence type="ECO:0000256" key="1">
    <source>
        <dbReference type="ARBA" id="ARBA00004496"/>
    </source>
</evidence>
<dbReference type="Pfam" id="PF01546">
    <property type="entry name" value="Peptidase_M20"/>
    <property type="match status" value="1"/>
</dbReference>
<feature type="binding site" evidence="9">
    <location>
        <position position="202"/>
    </location>
    <ligand>
        <name>Zn(2+)</name>
        <dbReference type="ChEBI" id="CHEBI:29105"/>
        <label>1</label>
    </ligand>
</feature>
<dbReference type="Proteomes" id="UP000032180">
    <property type="component" value="Chromosome 8"/>
</dbReference>
<dbReference type="GO" id="GO:0006520">
    <property type="term" value="P:amino acid metabolic process"/>
    <property type="evidence" value="ECO:0007669"/>
    <property type="project" value="InterPro"/>
</dbReference>
<dbReference type="InterPro" id="IPR052083">
    <property type="entry name" value="Aminoacylase-1_M20A"/>
</dbReference>
<dbReference type="AlphaFoldDB" id="A0A0D9X9N4"/>
<evidence type="ECO:0000256" key="4">
    <source>
        <dbReference type="ARBA" id="ARBA00022723"/>
    </source>
</evidence>
<evidence type="ECO:0000256" key="2">
    <source>
        <dbReference type="ARBA" id="ARBA00011913"/>
    </source>
</evidence>
<dbReference type="Gramene" id="LPERR08G17060.1">
    <property type="protein sequence ID" value="LPERR08G17060.1"/>
    <property type="gene ID" value="LPERR08G17060"/>
</dbReference>
<dbReference type="Gene3D" id="3.40.630.10">
    <property type="entry name" value="Zn peptidases"/>
    <property type="match status" value="1"/>
</dbReference>
<keyword evidence="10" id="KW-0732">Signal</keyword>
<dbReference type="HOGENOM" id="CLU_021802_5_0_1"/>
<dbReference type="STRING" id="77586.A0A0D9X9N4"/>
<dbReference type="PANTHER" id="PTHR45892">
    <property type="entry name" value="AMINOACYLASE-1"/>
    <property type="match status" value="1"/>
</dbReference>
<dbReference type="SUPFAM" id="SSF53187">
    <property type="entry name" value="Zn-dependent exopeptidases"/>
    <property type="match status" value="1"/>
</dbReference>
<comment type="subcellular location">
    <subcellularLocation>
        <location evidence="1">Cytoplasm</location>
    </subcellularLocation>
</comment>
<keyword evidence="4 9" id="KW-0479">Metal-binding</keyword>
<reference evidence="11" key="3">
    <citation type="submission" date="2015-04" db="UniProtKB">
        <authorList>
            <consortium name="EnsemblPlants"/>
        </authorList>
    </citation>
    <scope>IDENTIFICATION</scope>
</reference>
<protein>
    <recommendedName>
        <fullName evidence="2">N-acyl-aliphatic-L-amino acid amidohydrolase</fullName>
        <ecNumber evidence="2">3.5.1.14</ecNumber>
    </recommendedName>
    <alternativeName>
        <fullName evidence="7">N-acyl-L-amino-acid amidohydrolase</fullName>
    </alternativeName>
</protein>
<dbReference type="GO" id="GO:0046872">
    <property type="term" value="F:metal ion binding"/>
    <property type="evidence" value="ECO:0007669"/>
    <property type="project" value="UniProtKB-KW"/>
</dbReference>
<feature type="chain" id="PRO_5002350122" description="N-acyl-aliphatic-L-amino acid amidohydrolase" evidence="10">
    <location>
        <begin position="21"/>
        <end position="453"/>
    </location>
</feature>
<keyword evidence="5" id="KW-0378">Hydrolase</keyword>
<dbReference type="eggNOG" id="KOG2275">
    <property type="taxonomic scope" value="Eukaryota"/>
</dbReference>
<keyword evidence="6 9" id="KW-0862">Zinc</keyword>
<name>A0A0D9X9N4_9ORYZ</name>
<reference evidence="12" key="2">
    <citation type="submission" date="2013-12" db="EMBL/GenBank/DDBJ databases">
        <authorList>
            <person name="Yu Y."/>
            <person name="Lee S."/>
            <person name="de Baynast K."/>
            <person name="Wissotski M."/>
            <person name="Liu L."/>
            <person name="Talag J."/>
            <person name="Goicoechea J."/>
            <person name="Angelova A."/>
            <person name="Jetty R."/>
            <person name="Kudrna D."/>
            <person name="Golser W."/>
            <person name="Rivera L."/>
            <person name="Zhang J."/>
            <person name="Wing R."/>
        </authorList>
    </citation>
    <scope>NUCLEOTIDE SEQUENCE</scope>
</reference>
<evidence type="ECO:0000313" key="12">
    <source>
        <dbReference type="Proteomes" id="UP000032180"/>
    </source>
</evidence>
<dbReference type="PIRSF" id="PIRSF036696">
    <property type="entry name" value="ACY-1"/>
    <property type="match status" value="1"/>
</dbReference>
<evidence type="ECO:0000256" key="8">
    <source>
        <dbReference type="PIRSR" id="PIRSR036696-1"/>
    </source>
</evidence>
<evidence type="ECO:0000313" key="11">
    <source>
        <dbReference type="EnsemblPlants" id="LPERR08G17060.1"/>
    </source>
</evidence>
<evidence type="ECO:0000256" key="5">
    <source>
        <dbReference type="ARBA" id="ARBA00022801"/>
    </source>
</evidence>
<dbReference type="GO" id="GO:0004046">
    <property type="term" value="F:aminoacylase activity"/>
    <property type="evidence" value="ECO:0007669"/>
    <property type="project" value="UniProtKB-EC"/>
</dbReference>
<dbReference type="PROSITE" id="PS00758">
    <property type="entry name" value="ARGE_DAPE_CPG2_1"/>
    <property type="match status" value="1"/>
</dbReference>
<feature type="binding site" evidence="9">
    <location>
        <position position="140"/>
    </location>
    <ligand>
        <name>Zn(2+)</name>
        <dbReference type="ChEBI" id="CHEBI:29105"/>
        <label>1</label>
    </ligand>
</feature>
<feature type="binding site" evidence="9">
    <location>
        <position position="412"/>
    </location>
    <ligand>
        <name>Zn(2+)</name>
        <dbReference type="ChEBI" id="CHEBI:29105"/>
        <label>2</label>
    </ligand>
</feature>
<dbReference type="InterPro" id="IPR010159">
    <property type="entry name" value="N-acyl_aa_amidohydrolase"/>
</dbReference>
<keyword evidence="3" id="KW-0963">Cytoplasm</keyword>
<evidence type="ECO:0000256" key="3">
    <source>
        <dbReference type="ARBA" id="ARBA00022490"/>
    </source>
</evidence>
<dbReference type="EnsemblPlants" id="LPERR08G17060.1">
    <property type="protein sequence ID" value="LPERR08G17060.1"/>
    <property type="gene ID" value="LPERR08G17060"/>
</dbReference>
<sequence>MAAAAAALLLLALLLPVSAAASPSPSDDAEAAVSRFQEYLRIDTAQPAPDYAAAAAFLRGQADDVGGLEARTLELAAGKPLLLLRWPGRRPSLPSVLLNSHTDVVPSEPHKWDHPPFSAALDEASGRIYARGSQASPNFDMKCVGMQYLEAIRRLRGAGFIPDRNIYLTFVPDEEIGGHEGIEAFVASKEFKDMNVGLVLDEGLPSLGEEYRVFYGERSPWWLSIKARGAPGHGAKLYDGSAMENLMKSVEAIRRFRTSQFDLVKSGAKAEGDVVSVNFVYLKAGTPTPTGFVMNLQPSEAEIGLDIRLPPGVHTEAFEKRLAEEWAPSSRNLTFEFKQKASVPDKFGKPAITAADNSNPWWPLLEEAVKRAGAKLGKPEIFPASTDARYFRELGLPAFGFSPMANTPTLLHDHNEFLSKDEYLKGIEIYESIIRTLATLKDSYVDDESRAEL</sequence>
<feature type="active site" evidence="8">
    <location>
        <position position="103"/>
    </location>
</feature>
<proteinExistence type="predicted"/>
<reference evidence="11 12" key="1">
    <citation type="submission" date="2012-08" db="EMBL/GenBank/DDBJ databases">
        <title>Oryza genome evolution.</title>
        <authorList>
            <person name="Wing R.A."/>
        </authorList>
    </citation>
    <scope>NUCLEOTIDE SEQUENCE</scope>
</reference>
<comment type="cofactor">
    <cofactor evidence="9">
        <name>Zn(2+)</name>
        <dbReference type="ChEBI" id="CHEBI:29105"/>
    </cofactor>
    <text evidence="9">Binds 2 Zn(2+) ions per subunit.</text>
</comment>
<feature type="binding site" evidence="9">
    <location>
        <position position="101"/>
    </location>
    <ligand>
        <name>Zn(2+)</name>
        <dbReference type="ChEBI" id="CHEBI:29105"/>
        <label>1</label>
    </ligand>
</feature>
<feature type="binding site" evidence="9">
    <location>
        <position position="175"/>
    </location>
    <ligand>
        <name>Zn(2+)</name>
        <dbReference type="ChEBI" id="CHEBI:29105"/>
        <label>2</label>
    </ligand>
</feature>
<dbReference type="PANTHER" id="PTHR45892:SF1">
    <property type="entry name" value="AMINOACYLASE-1"/>
    <property type="match status" value="1"/>
</dbReference>
<dbReference type="FunFam" id="3.40.630.10:FF:000019">
    <property type="entry name" value="Aminoacylase 1"/>
    <property type="match status" value="1"/>
</dbReference>
<dbReference type="Gene3D" id="3.30.70.360">
    <property type="match status" value="1"/>
</dbReference>
<dbReference type="SUPFAM" id="SSF55031">
    <property type="entry name" value="Bacterial exopeptidase dimerisation domain"/>
    <property type="match status" value="1"/>
</dbReference>
<dbReference type="InterPro" id="IPR001261">
    <property type="entry name" value="ArgE/DapE_CS"/>
</dbReference>
<dbReference type="InterPro" id="IPR036264">
    <property type="entry name" value="Bact_exopeptidase_dim_dom"/>
</dbReference>
<dbReference type="EC" id="3.5.1.14" evidence="2"/>
<feature type="signal peptide" evidence="10">
    <location>
        <begin position="1"/>
        <end position="20"/>
    </location>
</feature>
<dbReference type="GO" id="GO:0005737">
    <property type="term" value="C:cytoplasm"/>
    <property type="evidence" value="ECO:0007669"/>
    <property type="project" value="UniProtKB-SubCell"/>
</dbReference>
<feature type="active site" description="Proton acceptor" evidence="8">
    <location>
        <position position="174"/>
    </location>
</feature>
<organism evidence="11 12">
    <name type="scientific">Leersia perrieri</name>
    <dbReference type="NCBI Taxonomy" id="77586"/>
    <lineage>
        <taxon>Eukaryota</taxon>
        <taxon>Viridiplantae</taxon>
        <taxon>Streptophyta</taxon>
        <taxon>Embryophyta</taxon>
        <taxon>Tracheophyta</taxon>
        <taxon>Spermatophyta</taxon>
        <taxon>Magnoliopsida</taxon>
        <taxon>Liliopsida</taxon>
        <taxon>Poales</taxon>
        <taxon>Poaceae</taxon>
        <taxon>BOP clade</taxon>
        <taxon>Oryzoideae</taxon>
        <taxon>Oryzeae</taxon>
        <taxon>Oryzinae</taxon>
        <taxon>Leersia</taxon>
    </lineage>
</organism>
<feature type="binding site" evidence="9">
    <location>
        <position position="140"/>
    </location>
    <ligand>
        <name>Zn(2+)</name>
        <dbReference type="ChEBI" id="CHEBI:29105"/>
        <label>2</label>
    </ligand>
</feature>
<dbReference type="NCBIfam" id="TIGR01880">
    <property type="entry name" value="Ac-peptdase-euk"/>
    <property type="match status" value="1"/>
</dbReference>